<keyword evidence="1" id="KW-0472">Membrane</keyword>
<sequence length="43" mass="4887">MKPSISKTTLHRIFLRLFKLVVLTIRITFPFSGYVAYSLAASV</sequence>
<comment type="caution">
    <text evidence="2">The sequence shown here is derived from an EMBL/GenBank/DDBJ whole genome shotgun (WGS) entry which is preliminary data.</text>
</comment>
<evidence type="ECO:0000313" key="2">
    <source>
        <dbReference type="EMBL" id="RWR95141.1"/>
    </source>
</evidence>
<dbReference type="Proteomes" id="UP000283530">
    <property type="component" value="Unassembled WGS sequence"/>
</dbReference>
<dbReference type="EMBL" id="QPKB01000011">
    <property type="protein sequence ID" value="RWR95141.1"/>
    <property type="molecule type" value="Genomic_DNA"/>
</dbReference>
<keyword evidence="3" id="KW-1185">Reference proteome</keyword>
<feature type="transmembrane region" description="Helical" evidence="1">
    <location>
        <begin position="20"/>
        <end position="40"/>
    </location>
</feature>
<accession>A0A3S3NMP8</accession>
<name>A0A3S3NMP8_9MAGN</name>
<dbReference type="AlphaFoldDB" id="A0A3S3NMP8"/>
<keyword evidence="1" id="KW-1133">Transmembrane helix</keyword>
<keyword evidence="1" id="KW-0812">Transmembrane</keyword>
<proteinExistence type="predicted"/>
<gene>
    <name evidence="2" type="ORF">CKAN_02446900</name>
</gene>
<protein>
    <submittedName>
        <fullName evidence="2">Uncharacterized protein</fullName>
    </submittedName>
</protein>
<evidence type="ECO:0000256" key="1">
    <source>
        <dbReference type="SAM" id="Phobius"/>
    </source>
</evidence>
<evidence type="ECO:0000313" key="3">
    <source>
        <dbReference type="Proteomes" id="UP000283530"/>
    </source>
</evidence>
<organism evidence="2 3">
    <name type="scientific">Cinnamomum micranthum f. kanehirae</name>
    <dbReference type="NCBI Taxonomy" id="337451"/>
    <lineage>
        <taxon>Eukaryota</taxon>
        <taxon>Viridiplantae</taxon>
        <taxon>Streptophyta</taxon>
        <taxon>Embryophyta</taxon>
        <taxon>Tracheophyta</taxon>
        <taxon>Spermatophyta</taxon>
        <taxon>Magnoliopsida</taxon>
        <taxon>Magnoliidae</taxon>
        <taxon>Laurales</taxon>
        <taxon>Lauraceae</taxon>
        <taxon>Cinnamomum</taxon>
    </lineage>
</organism>
<reference evidence="2 3" key="1">
    <citation type="journal article" date="2019" name="Nat. Plants">
        <title>Stout camphor tree genome fills gaps in understanding of flowering plant genome evolution.</title>
        <authorList>
            <person name="Chaw S.M."/>
            <person name="Liu Y.C."/>
            <person name="Wu Y.W."/>
            <person name="Wang H.Y."/>
            <person name="Lin C.I."/>
            <person name="Wu C.S."/>
            <person name="Ke H.M."/>
            <person name="Chang L.Y."/>
            <person name="Hsu C.Y."/>
            <person name="Yang H.T."/>
            <person name="Sudianto E."/>
            <person name="Hsu M.H."/>
            <person name="Wu K.P."/>
            <person name="Wang L.N."/>
            <person name="Leebens-Mack J.H."/>
            <person name="Tsai I.J."/>
        </authorList>
    </citation>
    <scope>NUCLEOTIDE SEQUENCE [LARGE SCALE GENOMIC DNA]</scope>
    <source>
        <strain evidence="3">cv. Chaw 1501</strain>
        <tissue evidence="2">Young leaves</tissue>
    </source>
</reference>